<reference evidence="6" key="1">
    <citation type="submission" date="2018-05" db="EMBL/GenBank/DDBJ databases">
        <authorList>
            <person name="Lanie J.A."/>
            <person name="Ng W.-L."/>
            <person name="Kazmierczak K.M."/>
            <person name="Andrzejewski T.M."/>
            <person name="Davidsen T.M."/>
            <person name="Wayne K.J."/>
            <person name="Tettelin H."/>
            <person name="Glass J.I."/>
            <person name="Rusch D."/>
            <person name="Podicherti R."/>
            <person name="Tsui H.-C.T."/>
            <person name="Winkler M.E."/>
        </authorList>
    </citation>
    <scope>NUCLEOTIDE SEQUENCE</scope>
</reference>
<accession>A0A383BSH5</accession>
<dbReference type="EMBL" id="UINC01202838">
    <property type="protein sequence ID" value="SVE22829.1"/>
    <property type="molecule type" value="Genomic_DNA"/>
</dbReference>
<dbReference type="GO" id="GO:0016020">
    <property type="term" value="C:membrane"/>
    <property type="evidence" value="ECO:0007669"/>
    <property type="project" value="UniProtKB-SubCell"/>
</dbReference>
<dbReference type="NCBIfam" id="NF037982">
    <property type="entry name" value="Nramp_1"/>
    <property type="match status" value="1"/>
</dbReference>
<proteinExistence type="predicted"/>
<dbReference type="GO" id="GO:0046873">
    <property type="term" value="F:metal ion transmembrane transporter activity"/>
    <property type="evidence" value="ECO:0007669"/>
    <property type="project" value="InterPro"/>
</dbReference>
<feature type="transmembrane region" description="Helical" evidence="5">
    <location>
        <begin position="30"/>
        <end position="50"/>
    </location>
</feature>
<evidence type="ECO:0000256" key="2">
    <source>
        <dbReference type="ARBA" id="ARBA00022692"/>
    </source>
</evidence>
<evidence type="ECO:0000256" key="1">
    <source>
        <dbReference type="ARBA" id="ARBA00004141"/>
    </source>
</evidence>
<feature type="transmembrane region" description="Helical" evidence="5">
    <location>
        <begin position="109"/>
        <end position="129"/>
    </location>
</feature>
<gene>
    <name evidence="6" type="ORF">METZ01_LOCUS475683</name>
</gene>
<feature type="non-terminal residue" evidence="6">
    <location>
        <position position="134"/>
    </location>
</feature>
<keyword evidence="2 5" id="KW-0812">Transmembrane</keyword>
<dbReference type="AlphaFoldDB" id="A0A383BSH5"/>
<evidence type="ECO:0000256" key="5">
    <source>
        <dbReference type="SAM" id="Phobius"/>
    </source>
</evidence>
<feature type="transmembrane region" description="Helical" evidence="5">
    <location>
        <begin position="71"/>
        <end position="89"/>
    </location>
</feature>
<evidence type="ECO:0000313" key="6">
    <source>
        <dbReference type="EMBL" id="SVE22829.1"/>
    </source>
</evidence>
<evidence type="ECO:0000256" key="3">
    <source>
        <dbReference type="ARBA" id="ARBA00022989"/>
    </source>
</evidence>
<dbReference type="Pfam" id="PF01566">
    <property type="entry name" value="Nramp"/>
    <property type="match status" value="1"/>
</dbReference>
<comment type="subcellular location">
    <subcellularLocation>
        <location evidence="1">Membrane</location>
        <topology evidence="1">Multi-pass membrane protein</topology>
    </subcellularLocation>
</comment>
<name>A0A383BSH5_9ZZZZ</name>
<organism evidence="6">
    <name type="scientific">marine metagenome</name>
    <dbReference type="NCBI Taxonomy" id="408172"/>
    <lineage>
        <taxon>unclassified sequences</taxon>
        <taxon>metagenomes</taxon>
        <taxon>ecological metagenomes</taxon>
    </lineage>
</organism>
<dbReference type="InterPro" id="IPR001046">
    <property type="entry name" value="NRAMP_fam"/>
</dbReference>
<evidence type="ECO:0000256" key="4">
    <source>
        <dbReference type="ARBA" id="ARBA00023136"/>
    </source>
</evidence>
<sequence length="134" mass="14862">MGPGIIVALTWLGAGDLIDSAVAGGSYGYSLMWAMVIALFVRFIFVSIVAKYQLCNQHGESVIAGFKRLHPWIPIFVGIVAVFFGHFYCSYMVKGIGEASLKLTGFGEPWLWSVLWVTFAAMLIFRGTYKRLEV</sequence>
<protein>
    <submittedName>
        <fullName evidence="6">Uncharacterized protein</fullName>
    </submittedName>
</protein>
<keyword evidence="4 5" id="KW-0472">Membrane</keyword>
<keyword evidence="3 5" id="KW-1133">Transmembrane helix</keyword>